<dbReference type="AlphaFoldDB" id="A0A3B3R5B9"/>
<feature type="region of interest" description="Disordered" evidence="5">
    <location>
        <begin position="138"/>
        <end position="165"/>
    </location>
</feature>
<dbReference type="PANTHER" id="PTHR14025:SF20">
    <property type="entry name" value="FANCONI ANEMIA GROUP M PROTEIN"/>
    <property type="match status" value="1"/>
</dbReference>
<feature type="region of interest" description="Disordered" evidence="5">
    <location>
        <begin position="1"/>
        <end position="26"/>
    </location>
</feature>
<dbReference type="GO" id="GO:0043138">
    <property type="term" value="F:3'-5' DNA helicase activity"/>
    <property type="evidence" value="ECO:0007669"/>
    <property type="project" value="TreeGrafter"/>
</dbReference>
<dbReference type="GO" id="GO:0005524">
    <property type="term" value="F:ATP binding"/>
    <property type="evidence" value="ECO:0007669"/>
    <property type="project" value="UniProtKB-KW"/>
</dbReference>
<organism evidence="7 8">
    <name type="scientific">Paramormyrops kingsleyae</name>
    <dbReference type="NCBI Taxonomy" id="1676925"/>
    <lineage>
        <taxon>Eukaryota</taxon>
        <taxon>Metazoa</taxon>
        <taxon>Chordata</taxon>
        <taxon>Craniata</taxon>
        <taxon>Vertebrata</taxon>
        <taxon>Euteleostomi</taxon>
        <taxon>Actinopterygii</taxon>
        <taxon>Neopterygii</taxon>
        <taxon>Teleostei</taxon>
        <taxon>Osteoglossocephala</taxon>
        <taxon>Osteoglossomorpha</taxon>
        <taxon>Osteoglossiformes</taxon>
        <taxon>Mormyridae</taxon>
        <taxon>Paramormyrops</taxon>
    </lineage>
</organism>
<evidence type="ECO:0000256" key="3">
    <source>
        <dbReference type="ARBA" id="ARBA00022806"/>
    </source>
</evidence>
<evidence type="ECO:0000313" key="8">
    <source>
        <dbReference type="Proteomes" id="UP000261540"/>
    </source>
</evidence>
<evidence type="ECO:0000313" key="7">
    <source>
        <dbReference type="Ensembl" id="ENSPKIP00000013389.1"/>
    </source>
</evidence>
<dbReference type="Ensembl" id="ENSPKIT00000037812.1">
    <property type="protein sequence ID" value="ENSPKIP00000013389.1"/>
    <property type="gene ID" value="ENSPKIG00000000833.1"/>
</dbReference>
<dbReference type="GO" id="GO:0045003">
    <property type="term" value="P:double-strand break repair via synthesis-dependent strand annealing"/>
    <property type="evidence" value="ECO:0007669"/>
    <property type="project" value="TreeGrafter"/>
</dbReference>
<keyword evidence="1" id="KW-0547">Nucleotide-binding</keyword>
<protein>
    <recommendedName>
        <fullName evidence="6">ERCC4 domain-containing protein</fullName>
    </recommendedName>
</protein>
<dbReference type="InterPro" id="IPR011335">
    <property type="entry name" value="Restrct_endonuc-II-like"/>
</dbReference>
<dbReference type="InterPro" id="IPR006166">
    <property type="entry name" value="ERCC4_domain"/>
</dbReference>
<proteinExistence type="predicted"/>
<dbReference type="GeneTree" id="ENSGT00940000156480"/>
<dbReference type="Gene3D" id="3.40.50.10130">
    <property type="match status" value="1"/>
</dbReference>
<accession>A0A3B3R5B9</accession>
<sequence length="371" mass="41699">YLDQEAELSEDGGDVSSDEVEDDLDGSLEGFVVNSSHFSQGLNSEMRGVYLKSIKSPAVLNKFKMAYKAEHNMDVFSQVPEQDETYGEDSFVVQGSEEEELRSSEEEEEVSMVDLLPEESFIGDRRVYTTRRRVRLQKAREETREEAGSKASRKPKRSRIMHMEDSSDEGTEVVSCLRRRHGLSAQVCSLGACDFAVSCRLAVDRLAQSEVASSLNRKRLVERVQGLQVLFDRVCLILEKDRVKPGDAARPFQPTRYYDGTLAALVRVGVRLLFSGGPEETAGLLAELAHVEQRKGQAISVPTQVEGHKQQALQFYLTLPCVSYVTALHMCHAFRSVGHLVDSVESLMDRAHVSRQRAEEIFRCLRYPCDP</sequence>
<evidence type="ECO:0000256" key="2">
    <source>
        <dbReference type="ARBA" id="ARBA00022801"/>
    </source>
</evidence>
<keyword evidence="8" id="KW-1185">Reference proteome</keyword>
<dbReference type="Gene3D" id="1.10.150.20">
    <property type="entry name" value="5' to 3' exonuclease, C-terminal subdomain"/>
    <property type="match status" value="1"/>
</dbReference>
<dbReference type="GO" id="GO:0000400">
    <property type="term" value="F:four-way junction DNA binding"/>
    <property type="evidence" value="ECO:0007669"/>
    <property type="project" value="TreeGrafter"/>
</dbReference>
<dbReference type="GO" id="GO:0036297">
    <property type="term" value="P:interstrand cross-link repair"/>
    <property type="evidence" value="ECO:0007669"/>
    <property type="project" value="TreeGrafter"/>
</dbReference>
<feature type="domain" description="ERCC4" evidence="6">
    <location>
        <begin position="159"/>
        <end position="242"/>
    </location>
</feature>
<evidence type="ECO:0000256" key="1">
    <source>
        <dbReference type="ARBA" id="ARBA00022741"/>
    </source>
</evidence>
<dbReference type="Pfam" id="PF02732">
    <property type="entry name" value="ERCC4"/>
    <property type="match status" value="1"/>
</dbReference>
<dbReference type="GO" id="GO:0004518">
    <property type="term" value="F:nuclease activity"/>
    <property type="evidence" value="ECO:0007669"/>
    <property type="project" value="InterPro"/>
</dbReference>
<reference evidence="7" key="2">
    <citation type="submission" date="2025-09" db="UniProtKB">
        <authorList>
            <consortium name="Ensembl"/>
        </authorList>
    </citation>
    <scope>IDENTIFICATION</scope>
</reference>
<feature type="compositionally biased region" description="Basic residues" evidence="5">
    <location>
        <begin position="151"/>
        <end position="160"/>
    </location>
</feature>
<dbReference type="PANTHER" id="PTHR14025">
    <property type="entry name" value="FANCONI ANEMIA GROUP M FANCM FAMILY MEMBER"/>
    <property type="match status" value="1"/>
</dbReference>
<keyword evidence="2" id="KW-0378">Hydrolase</keyword>
<dbReference type="GO" id="GO:0009378">
    <property type="term" value="F:four-way junction helicase activity"/>
    <property type="evidence" value="ECO:0007669"/>
    <property type="project" value="TreeGrafter"/>
</dbReference>
<dbReference type="Proteomes" id="UP000261540">
    <property type="component" value="Unplaced"/>
</dbReference>
<dbReference type="GO" id="GO:0016787">
    <property type="term" value="F:hydrolase activity"/>
    <property type="evidence" value="ECO:0007669"/>
    <property type="project" value="UniProtKB-KW"/>
</dbReference>
<keyword evidence="4" id="KW-0067">ATP-binding</keyword>
<dbReference type="SUPFAM" id="SSF52980">
    <property type="entry name" value="Restriction endonuclease-like"/>
    <property type="match status" value="1"/>
</dbReference>
<reference evidence="7" key="1">
    <citation type="submission" date="2025-08" db="UniProtKB">
        <authorList>
            <consortium name="Ensembl"/>
        </authorList>
    </citation>
    <scope>IDENTIFICATION</scope>
</reference>
<name>A0A3B3R5B9_9TELE</name>
<dbReference type="SMART" id="SM00891">
    <property type="entry name" value="ERCC4"/>
    <property type="match status" value="1"/>
</dbReference>
<evidence type="ECO:0000256" key="4">
    <source>
        <dbReference type="ARBA" id="ARBA00022840"/>
    </source>
</evidence>
<feature type="compositionally biased region" description="Basic and acidic residues" evidence="5">
    <location>
        <begin position="138"/>
        <end position="148"/>
    </location>
</feature>
<evidence type="ECO:0000256" key="5">
    <source>
        <dbReference type="SAM" id="MobiDB-lite"/>
    </source>
</evidence>
<evidence type="ECO:0000259" key="6">
    <source>
        <dbReference type="SMART" id="SM00891"/>
    </source>
</evidence>
<keyword evidence="3" id="KW-0347">Helicase</keyword>